<dbReference type="InterPro" id="IPR049326">
    <property type="entry name" value="Rhodopsin_dom_fungi"/>
</dbReference>
<keyword evidence="10" id="KW-1185">Reference proteome</keyword>
<feature type="transmembrane region" description="Helical" evidence="7">
    <location>
        <begin position="254"/>
        <end position="272"/>
    </location>
</feature>
<dbReference type="AlphaFoldDB" id="A0A4Z1NSR9"/>
<evidence type="ECO:0000256" key="7">
    <source>
        <dbReference type="SAM" id="Phobius"/>
    </source>
</evidence>
<dbReference type="Pfam" id="PF20684">
    <property type="entry name" value="Fung_rhodopsin"/>
    <property type="match status" value="1"/>
</dbReference>
<keyword evidence="4 7" id="KW-0472">Membrane</keyword>
<comment type="similarity">
    <text evidence="5">Belongs to the SAT4 family.</text>
</comment>
<accession>A0A4Z1NSR9</accession>
<gene>
    <name evidence="9" type="ORF">E6O75_ATG11450</name>
</gene>
<sequence>MGAFDVSFQHDLATNTWTMYAMGMCIVCFRFYSQIRRAGIRGFKADDYVMMVAVMFYTVLIISLNVIVAGGGSNLFLPEDFATFTPSDIKDRVFGSKIVVISEQAMLNVIYTLKACLLIMYFRLTNGTTFKKWVKYLSIYVLIGWIATEIAFFTACMPFSGYWAVPPPNPQCTTLQHYAYVQATFNISSDIMMLFIPIPMFVSLRLPLKQKIVLCAVFSMGVFVITASVLTKVFNLSDVYNVRYMLWYTREASVAVYVANLPLIWPLLREWIPFLRGTSRDNSYQLPVHENRKSQCGLGSTAPSSQGYAKQSDTDTALSLSHMLSSRAYRDDKTSEAMSMEIATEKSAGQSERSPTGSSFVPDSPSTEKISMPKLSTPTRASNMPQQCTDSRAATVISKMRSSNEFIRQVERVKEEKRHSGILTSQQRSSGWGQYVKIKTSTTIEVRSNASLHSRLGDEDYKAGKPMGFEIDRVSAATGTMEVKIVGPQSSQR</sequence>
<dbReference type="EMBL" id="SNSC02000018">
    <property type="protein sequence ID" value="TID16332.1"/>
    <property type="molecule type" value="Genomic_DNA"/>
</dbReference>
<feature type="transmembrane region" description="Helical" evidence="7">
    <location>
        <begin position="105"/>
        <end position="124"/>
    </location>
</feature>
<organism evidence="9 10">
    <name type="scientific">Venturia nashicola</name>
    <dbReference type="NCBI Taxonomy" id="86259"/>
    <lineage>
        <taxon>Eukaryota</taxon>
        <taxon>Fungi</taxon>
        <taxon>Dikarya</taxon>
        <taxon>Ascomycota</taxon>
        <taxon>Pezizomycotina</taxon>
        <taxon>Dothideomycetes</taxon>
        <taxon>Pleosporomycetidae</taxon>
        <taxon>Venturiales</taxon>
        <taxon>Venturiaceae</taxon>
        <taxon>Venturia</taxon>
    </lineage>
</organism>
<protein>
    <recommendedName>
        <fullName evidence="8">Rhodopsin domain-containing protein</fullName>
    </recommendedName>
</protein>
<evidence type="ECO:0000256" key="5">
    <source>
        <dbReference type="ARBA" id="ARBA00038359"/>
    </source>
</evidence>
<proteinExistence type="inferred from homology"/>
<comment type="subcellular location">
    <subcellularLocation>
        <location evidence="1">Membrane</location>
        <topology evidence="1">Multi-pass membrane protein</topology>
    </subcellularLocation>
</comment>
<name>A0A4Z1NSR9_9PEZI</name>
<keyword evidence="3 7" id="KW-1133">Transmembrane helix</keyword>
<dbReference type="PANTHER" id="PTHR33048">
    <property type="entry name" value="PTH11-LIKE INTEGRAL MEMBRANE PROTEIN (AFU_ORTHOLOGUE AFUA_5G11245)"/>
    <property type="match status" value="1"/>
</dbReference>
<keyword evidence="2 7" id="KW-0812">Transmembrane</keyword>
<feature type="transmembrane region" description="Helical" evidence="7">
    <location>
        <begin position="12"/>
        <end position="32"/>
    </location>
</feature>
<comment type="caution">
    <text evidence="9">The sequence shown here is derived from an EMBL/GenBank/DDBJ whole genome shotgun (WGS) entry which is preliminary data.</text>
</comment>
<feature type="transmembrane region" description="Helical" evidence="7">
    <location>
        <begin position="48"/>
        <end position="68"/>
    </location>
</feature>
<feature type="transmembrane region" description="Helical" evidence="7">
    <location>
        <begin position="212"/>
        <end position="234"/>
    </location>
</feature>
<feature type="region of interest" description="Disordered" evidence="6">
    <location>
        <begin position="293"/>
        <end position="312"/>
    </location>
</feature>
<feature type="domain" description="Rhodopsin" evidence="8">
    <location>
        <begin position="30"/>
        <end position="269"/>
    </location>
</feature>
<feature type="compositionally biased region" description="Polar residues" evidence="6">
    <location>
        <begin position="347"/>
        <end position="388"/>
    </location>
</feature>
<evidence type="ECO:0000256" key="6">
    <source>
        <dbReference type="SAM" id="MobiDB-lite"/>
    </source>
</evidence>
<feature type="compositionally biased region" description="Polar residues" evidence="6">
    <location>
        <begin position="297"/>
        <end position="312"/>
    </location>
</feature>
<feature type="transmembrane region" description="Helical" evidence="7">
    <location>
        <begin position="177"/>
        <end position="200"/>
    </location>
</feature>
<evidence type="ECO:0000313" key="9">
    <source>
        <dbReference type="EMBL" id="TID16332.1"/>
    </source>
</evidence>
<dbReference type="PANTHER" id="PTHR33048:SF149">
    <property type="entry name" value="UBID FAMILY DECARBOXYLASE"/>
    <property type="match status" value="1"/>
</dbReference>
<feature type="transmembrane region" description="Helical" evidence="7">
    <location>
        <begin position="136"/>
        <end position="165"/>
    </location>
</feature>
<evidence type="ECO:0000313" key="10">
    <source>
        <dbReference type="Proteomes" id="UP000298493"/>
    </source>
</evidence>
<dbReference type="GO" id="GO:0016020">
    <property type="term" value="C:membrane"/>
    <property type="evidence" value="ECO:0007669"/>
    <property type="project" value="UniProtKB-SubCell"/>
</dbReference>
<evidence type="ECO:0000256" key="1">
    <source>
        <dbReference type="ARBA" id="ARBA00004141"/>
    </source>
</evidence>
<dbReference type="InterPro" id="IPR052337">
    <property type="entry name" value="SAT4-like"/>
</dbReference>
<evidence type="ECO:0000256" key="2">
    <source>
        <dbReference type="ARBA" id="ARBA00022692"/>
    </source>
</evidence>
<reference evidence="9 10" key="1">
    <citation type="submission" date="2019-04" db="EMBL/GenBank/DDBJ databases">
        <title>High contiguity whole genome sequence and gene annotation resource for two Venturia nashicola isolates.</title>
        <authorList>
            <person name="Prokchorchik M."/>
            <person name="Won K."/>
            <person name="Lee Y."/>
            <person name="Choi E.D."/>
            <person name="Segonzac C."/>
            <person name="Sohn K.H."/>
        </authorList>
    </citation>
    <scope>NUCLEOTIDE SEQUENCE [LARGE SCALE GENOMIC DNA]</scope>
    <source>
        <strain evidence="9 10">PRI2</strain>
    </source>
</reference>
<dbReference type="STRING" id="86259.A0A4Z1NSR9"/>
<evidence type="ECO:0000259" key="8">
    <source>
        <dbReference type="Pfam" id="PF20684"/>
    </source>
</evidence>
<dbReference type="Proteomes" id="UP000298493">
    <property type="component" value="Unassembled WGS sequence"/>
</dbReference>
<evidence type="ECO:0000256" key="4">
    <source>
        <dbReference type="ARBA" id="ARBA00023136"/>
    </source>
</evidence>
<evidence type="ECO:0000256" key="3">
    <source>
        <dbReference type="ARBA" id="ARBA00022989"/>
    </source>
</evidence>
<feature type="region of interest" description="Disordered" evidence="6">
    <location>
        <begin position="341"/>
        <end position="388"/>
    </location>
</feature>